<feature type="region of interest" description="Disordered" evidence="1">
    <location>
        <begin position="33"/>
        <end position="56"/>
    </location>
</feature>
<proteinExistence type="predicted"/>
<organism evidence="2 3">
    <name type="scientific">Algoriphagus antarcticus</name>
    <dbReference type="NCBI Taxonomy" id="238540"/>
    <lineage>
        <taxon>Bacteria</taxon>
        <taxon>Pseudomonadati</taxon>
        <taxon>Bacteroidota</taxon>
        <taxon>Cytophagia</taxon>
        <taxon>Cytophagales</taxon>
        <taxon>Cyclobacteriaceae</taxon>
        <taxon>Algoriphagus</taxon>
    </lineage>
</organism>
<reference evidence="2 3" key="1">
    <citation type="submission" date="2018-08" db="EMBL/GenBank/DDBJ databases">
        <title>Genomic Encyclopedia of Archaeal and Bacterial Type Strains, Phase II (KMG-II): from individual species to whole genera.</title>
        <authorList>
            <person name="Goeker M."/>
        </authorList>
    </citation>
    <scope>NUCLEOTIDE SEQUENCE [LARGE SCALE GENOMIC DNA]</scope>
    <source>
        <strain evidence="2 3">DSM 15986</strain>
    </source>
</reference>
<feature type="compositionally biased region" description="Basic and acidic residues" evidence="1">
    <location>
        <begin position="97"/>
        <end position="110"/>
    </location>
</feature>
<sequence>MRRHSPYNYAFNNPLRYIDPDGMAPQVAIVHATPKHSDSEDPTQNEVGTGQVVKGGYGEDIDIGNVWSHTEDGGYLSDKKSKNDQEKKDCCSGNSDSKQKTPNEISRENGKGYGYVGNSKEVDGITYYKMSDRRGNTFWVDKNWNSMKGINMFEYFPGGSKFRATHMGQDLISIKNSKARQVIEILINRGLEIYFMKQNMPWLLNDPVIPVNFTELNEKKLLKN</sequence>
<dbReference type="EMBL" id="QUNF01000060">
    <property type="protein sequence ID" value="REG76442.1"/>
    <property type="molecule type" value="Genomic_DNA"/>
</dbReference>
<feature type="region of interest" description="Disordered" evidence="1">
    <location>
        <begin position="72"/>
        <end position="113"/>
    </location>
</feature>
<dbReference type="Proteomes" id="UP000256405">
    <property type="component" value="Unassembled WGS sequence"/>
</dbReference>
<accession>A0A3E0D351</accession>
<evidence type="ECO:0000313" key="3">
    <source>
        <dbReference type="Proteomes" id="UP000256405"/>
    </source>
</evidence>
<feature type="compositionally biased region" description="Basic and acidic residues" evidence="1">
    <location>
        <begin position="72"/>
        <end position="90"/>
    </location>
</feature>
<evidence type="ECO:0008006" key="4">
    <source>
        <dbReference type="Google" id="ProtNLM"/>
    </source>
</evidence>
<gene>
    <name evidence="2" type="ORF">C8N25_1604</name>
</gene>
<dbReference type="AlphaFoldDB" id="A0A3E0D351"/>
<keyword evidence="3" id="KW-1185">Reference proteome</keyword>
<evidence type="ECO:0000256" key="1">
    <source>
        <dbReference type="SAM" id="MobiDB-lite"/>
    </source>
</evidence>
<name>A0A3E0D351_9BACT</name>
<protein>
    <recommendedName>
        <fullName evidence="4">RHS repeat-associated protein</fullName>
    </recommendedName>
</protein>
<evidence type="ECO:0000313" key="2">
    <source>
        <dbReference type="EMBL" id="REG76442.1"/>
    </source>
</evidence>
<comment type="caution">
    <text evidence="2">The sequence shown here is derived from an EMBL/GenBank/DDBJ whole genome shotgun (WGS) entry which is preliminary data.</text>
</comment>
<dbReference type="Gene3D" id="2.180.10.10">
    <property type="entry name" value="RHS repeat-associated core"/>
    <property type="match status" value="1"/>
</dbReference>